<reference evidence="15" key="2">
    <citation type="submission" date="2020-09" db="EMBL/GenBank/DDBJ databases">
        <authorList>
            <person name="Kikuchi T."/>
        </authorList>
    </citation>
    <scope>NUCLEOTIDE SEQUENCE</scope>
    <source>
        <strain evidence="15">Ka4C1</strain>
    </source>
</reference>
<comment type="pathway">
    <text evidence="13">Protein modification; protein glycosylation.</text>
</comment>
<feature type="signal peptide" evidence="14">
    <location>
        <begin position="1"/>
        <end position="22"/>
    </location>
</feature>
<dbReference type="PANTHER" id="PTHR10896">
    <property type="entry name" value="GALACTOSYLGALACTOSYLXYLOSYLPROTEIN 3-BETA-GLUCURONOSYLTRANSFERASE BETA-1,3-GLUCURONYLTRANSFERASE"/>
    <property type="match status" value="1"/>
</dbReference>
<keyword evidence="9" id="KW-0325">Glycoprotein</keyword>
<dbReference type="SUPFAM" id="SSF53448">
    <property type="entry name" value="Nucleotide-diphospho-sugar transferases"/>
    <property type="match status" value="1"/>
</dbReference>
<dbReference type="Proteomes" id="UP000582659">
    <property type="component" value="Unassembled WGS sequence"/>
</dbReference>
<evidence type="ECO:0000313" key="16">
    <source>
        <dbReference type="Proteomes" id="UP000095284"/>
    </source>
</evidence>
<proteinExistence type="inferred from homology"/>
<keyword evidence="13" id="KW-0464">Manganese</keyword>
<feature type="active site" description="Proton donor/acceptor" evidence="11">
    <location>
        <position position="225"/>
    </location>
</feature>
<protein>
    <recommendedName>
        <fullName evidence="3 13">Galactosylgalactosylxylosylprotein 3-beta-glucuronosyltransferase</fullName>
        <ecNumber evidence="3 13">2.4.1.135</ecNumber>
    </recommendedName>
</protein>
<keyword evidence="8" id="KW-0472">Membrane</keyword>
<comment type="cofactor">
    <cofactor evidence="13">
        <name>Mn(2+)</name>
        <dbReference type="ChEBI" id="CHEBI:29035"/>
    </cofactor>
</comment>
<keyword evidence="7" id="KW-1133">Transmembrane helix</keyword>
<dbReference type="EMBL" id="CAJFDI010000003">
    <property type="protein sequence ID" value="CAD5219241.1"/>
    <property type="molecule type" value="Genomic_DNA"/>
</dbReference>
<comment type="catalytic activity">
    <reaction evidence="10 13">
        <text>3-O-(beta-D-galactosyl-(1-&gt;3)-beta-D-galactosyl-(1-&gt;4)-beta-D-xylosyl)-L-seryl-[protein] + UDP-alpha-D-glucuronate = 3-O-(beta-D-GlcA-(1-&gt;3)-beta-D-Gal-(1-&gt;3)-beta-D-Gal-(1-&gt;4)-beta-D-Xyl)-L-seryl-[protein] + UDP + H(+)</text>
        <dbReference type="Rhea" id="RHEA:24168"/>
        <dbReference type="Rhea" id="RHEA-COMP:12571"/>
        <dbReference type="Rhea" id="RHEA-COMP:12573"/>
        <dbReference type="ChEBI" id="CHEBI:15378"/>
        <dbReference type="ChEBI" id="CHEBI:58052"/>
        <dbReference type="ChEBI" id="CHEBI:58223"/>
        <dbReference type="ChEBI" id="CHEBI:132090"/>
        <dbReference type="ChEBI" id="CHEBI:132093"/>
        <dbReference type="EC" id="2.4.1.135"/>
    </reaction>
</comment>
<evidence type="ECO:0000256" key="11">
    <source>
        <dbReference type="PIRSR" id="PIRSR605027-1"/>
    </source>
</evidence>
<evidence type="ECO:0000256" key="8">
    <source>
        <dbReference type="ARBA" id="ARBA00023136"/>
    </source>
</evidence>
<keyword evidence="14" id="KW-0732">Signal</keyword>
<dbReference type="GO" id="GO:0005975">
    <property type="term" value="P:carbohydrate metabolic process"/>
    <property type="evidence" value="ECO:0007669"/>
    <property type="project" value="TreeGrafter"/>
</dbReference>
<dbReference type="Pfam" id="PF03360">
    <property type="entry name" value="Glyco_transf_43"/>
    <property type="match status" value="1"/>
</dbReference>
<evidence type="ECO:0000256" key="6">
    <source>
        <dbReference type="ARBA" id="ARBA00022968"/>
    </source>
</evidence>
<dbReference type="Gene3D" id="3.90.550.10">
    <property type="entry name" value="Spore Coat Polysaccharide Biosynthesis Protein SpsA, Chain A"/>
    <property type="match status" value="1"/>
</dbReference>
<feature type="site" description="Interaction with galactose moiety of substrate glycoprotein" evidence="12">
    <location>
        <position position="172"/>
    </location>
</feature>
<evidence type="ECO:0000256" key="7">
    <source>
        <dbReference type="ARBA" id="ARBA00022989"/>
    </source>
</evidence>
<dbReference type="OrthoDB" id="675023at2759"/>
<gene>
    <name evidence="15" type="ORF">BXYJ_LOCUS5580</name>
</gene>
<dbReference type="EC" id="2.4.1.135" evidence="3 13"/>
<evidence type="ECO:0000313" key="18">
    <source>
        <dbReference type="WBParaSite" id="BXY_0291100.1"/>
    </source>
</evidence>
<evidence type="ECO:0000256" key="5">
    <source>
        <dbReference type="ARBA" id="ARBA00022692"/>
    </source>
</evidence>
<sequence>MRSSYIRLPVIAWFAVFPSVLSQILHQRATSAQDDAPSNTTKVILITATRDRPQRAADFNMLVQTIRHLENVFWIVVEGDAEKNLYMKQLLVRSKVPHVYLDRPDTELCNGWALHNEALDYIRRNDDLFPDDSVVYFAGDEDSFDLRLFEEYVRNVKEIGVWAAGSGYVSAESPMVLHGKVIGWNVAWRPKRKFALTFHSFALKTGLIKKSRAAFDMRCAGKAPEDCFLRQLDINQSSIVPFGHEGTSKNIFVYHRRVDNKGFFNELPSAGFFVDYESIETPKCMMVRVKFPDIAASHAQDIANRNLGSNASVFDVGKNAKSLTRTADIHKNVLKRTKSTNSLIISTHHWRRRRIASIGILEEV</sequence>
<dbReference type="UniPathway" id="UPA00378"/>
<evidence type="ECO:0000256" key="12">
    <source>
        <dbReference type="PIRSR" id="PIRSR605027-4"/>
    </source>
</evidence>
<keyword evidence="17" id="KW-1185">Reference proteome</keyword>
<feature type="site" description="Interaction with galactose moiety of substrate glycoprotein" evidence="12">
    <location>
        <position position="265"/>
    </location>
</feature>
<keyword evidence="13" id="KW-0479">Metal-binding</keyword>
<keyword evidence="5" id="KW-0812">Transmembrane</keyword>
<dbReference type="EMBL" id="CAJFCV020000003">
    <property type="protein sequence ID" value="CAG9104324.1"/>
    <property type="molecule type" value="Genomic_DNA"/>
</dbReference>
<dbReference type="GO" id="GO:0050650">
    <property type="term" value="P:chondroitin sulfate proteoglycan biosynthetic process"/>
    <property type="evidence" value="ECO:0007669"/>
    <property type="project" value="TreeGrafter"/>
</dbReference>
<dbReference type="Proteomes" id="UP000095284">
    <property type="component" value="Unplaced"/>
</dbReference>
<dbReference type="eggNOG" id="KOG1476">
    <property type="taxonomic scope" value="Eukaryota"/>
</dbReference>
<dbReference type="InterPro" id="IPR029044">
    <property type="entry name" value="Nucleotide-diphossugar_trans"/>
</dbReference>
<keyword evidence="13" id="KW-0333">Golgi apparatus</keyword>
<evidence type="ECO:0000256" key="14">
    <source>
        <dbReference type="SAM" id="SignalP"/>
    </source>
</evidence>
<name>A0A1I7RQB9_BURXY</name>
<dbReference type="SMR" id="A0A1I7RQB9"/>
<keyword evidence="4 13" id="KW-0808">Transferase</keyword>
<dbReference type="AlphaFoldDB" id="A0A1I7RQB9"/>
<evidence type="ECO:0000256" key="1">
    <source>
        <dbReference type="ARBA" id="ARBA00004606"/>
    </source>
</evidence>
<organism evidence="16 18">
    <name type="scientific">Bursaphelenchus xylophilus</name>
    <name type="common">Pinewood nematode worm</name>
    <name type="synonym">Aphelenchoides xylophilus</name>
    <dbReference type="NCBI Taxonomy" id="6326"/>
    <lineage>
        <taxon>Eukaryota</taxon>
        <taxon>Metazoa</taxon>
        <taxon>Ecdysozoa</taxon>
        <taxon>Nematoda</taxon>
        <taxon>Chromadorea</taxon>
        <taxon>Rhabditida</taxon>
        <taxon>Tylenchina</taxon>
        <taxon>Tylenchomorpha</taxon>
        <taxon>Aphelenchoidea</taxon>
        <taxon>Aphelenchoididae</taxon>
        <taxon>Bursaphelenchus</taxon>
    </lineage>
</organism>
<reference evidence="18" key="1">
    <citation type="submission" date="2016-11" db="UniProtKB">
        <authorList>
            <consortium name="WormBaseParasite"/>
        </authorList>
    </citation>
    <scope>IDENTIFICATION</scope>
</reference>
<dbReference type="InterPro" id="IPR005027">
    <property type="entry name" value="Glyco_trans_43"/>
</dbReference>
<dbReference type="GO" id="GO:0015018">
    <property type="term" value="F:galactosylgalactosylxylosylprotein 3-beta-glucuronosyltransferase activity"/>
    <property type="evidence" value="ECO:0007669"/>
    <property type="project" value="UniProtKB-UniRule"/>
</dbReference>
<feature type="chain" id="PRO_5035399503" description="Galactosylgalactosylxylosylprotein 3-beta-glucuronosyltransferase" evidence="14">
    <location>
        <begin position="23"/>
        <end position="364"/>
    </location>
</feature>
<dbReference type="GO" id="GO:0000139">
    <property type="term" value="C:Golgi membrane"/>
    <property type="evidence" value="ECO:0007669"/>
    <property type="project" value="UniProtKB-SubCell"/>
</dbReference>
<evidence type="ECO:0000256" key="4">
    <source>
        <dbReference type="ARBA" id="ARBA00022679"/>
    </source>
</evidence>
<evidence type="ECO:0000256" key="2">
    <source>
        <dbReference type="ARBA" id="ARBA00007706"/>
    </source>
</evidence>
<dbReference type="Proteomes" id="UP000659654">
    <property type="component" value="Unassembled WGS sequence"/>
</dbReference>
<accession>A0A1I7RQB9</accession>
<keyword evidence="6 13" id="KW-0735">Signal-anchor</keyword>
<comment type="similarity">
    <text evidence="2 13">Belongs to the glycosyltransferase 43 family.</text>
</comment>
<comment type="subcellular location">
    <subcellularLocation>
        <location evidence="13">Golgi apparatus membrane</location>
        <topology evidence="13">Single-pass type II membrane protein</topology>
    </subcellularLocation>
    <subcellularLocation>
        <location evidence="1">Membrane</location>
        <topology evidence="1">Single-pass type II membrane protein</topology>
    </subcellularLocation>
</comment>
<evidence type="ECO:0000313" key="15">
    <source>
        <dbReference type="EMBL" id="CAD5219241.1"/>
    </source>
</evidence>
<evidence type="ECO:0000313" key="17">
    <source>
        <dbReference type="Proteomes" id="UP000659654"/>
    </source>
</evidence>
<dbReference type="GO" id="GO:0046872">
    <property type="term" value="F:metal ion binding"/>
    <property type="evidence" value="ECO:0007669"/>
    <property type="project" value="UniProtKB-KW"/>
</dbReference>
<evidence type="ECO:0000256" key="10">
    <source>
        <dbReference type="ARBA" id="ARBA00047979"/>
    </source>
</evidence>
<dbReference type="PANTHER" id="PTHR10896:SF30">
    <property type="entry name" value="GALACTOSYLGALACTOSYLXYLOSYLPROTEIN 3-BETA-GLUCURONOSYLTRANSFERASE"/>
    <property type="match status" value="1"/>
</dbReference>
<dbReference type="WBParaSite" id="BXY_0291100.1">
    <property type="protein sequence ID" value="BXY_0291100.1"/>
    <property type="gene ID" value="BXY_0291100"/>
</dbReference>
<evidence type="ECO:0000256" key="3">
    <source>
        <dbReference type="ARBA" id="ARBA00012641"/>
    </source>
</evidence>
<evidence type="ECO:0000256" key="13">
    <source>
        <dbReference type="RuleBase" id="RU363127"/>
    </source>
</evidence>
<evidence type="ECO:0000256" key="9">
    <source>
        <dbReference type="ARBA" id="ARBA00023180"/>
    </source>
</evidence>